<dbReference type="Proteomes" id="UP001164020">
    <property type="component" value="Chromosome"/>
</dbReference>
<organism evidence="10 11">
    <name type="scientific">Jiella pelagia</name>
    <dbReference type="NCBI Taxonomy" id="2986949"/>
    <lineage>
        <taxon>Bacteria</taxon>
        <taxon>Pseudomonadati</taxon>
        <taxon>Pseudomonadota</taxon>
        <taxon>Alphaproteobacteria</taxon>
        <taxon>Hyphomicrobiales</taxon>
        <taxon>Aurantimonadaceae</taxon>
        <taxon>Jiella</taxon>
    </lineage>
</organism>
<keyword evidence="11" id="KW-1185">Reference proteome</keyword>
<dbReference type="PRINTS" id="PR00839">
    <property type="entry name" value="V8PROTEASE"/>
</dbReference>
<reference evidence="10" key="1">
    <citation type="submission" date="2022-12" db="EMBL/GenBank/DDBJ databases">
        <title>Jiella pelagia sp. nov., isolated from phosphonate enriched culture of Northwest Pacific surface seawater.</title>
        <authorList>
            <person name="Shin D.Y."/>
            <person name="Hwang C.Y."/>
        </authorList>
    </citation>
    <scope>NUCLEOTIDE SEQUENCE</scope>
    <source>
        <strain evidence="10">HL-NP1</strain>
    </source>
</reference>
<dbReference type="SUPFAM" id="SSF50494">
    <property type="entry name" value="Trypsin-like serine proteases"/>
    <property type="match status" value="1"/>
</dbReference>
<dbReference type="EMBL" id="CP114029">
    <property type="protein sequence ID" value="WAP67710.1"/>
    <property type="molecule type" value="Genomic_DNA"/>
</dbReference>
<dbReference type="InterPro" id="IPR008256">
    <property type="entry name" value="Peptidase_S1B"/>
</dbReference>
<dbReference type="GO" id="GO:0004519">
    <property type="term" value="F:endonuclease activity"/>
    <property type="evidence" value="ECO:0007669"/>
    <property type="project" value="UniProtKB-KW"/>
</dbReference>
<evidence type="ECO:0000256" key="2">
    <source>
        <dbReference type="ARBA" id="ARBA00022670"/>
    </source>
</evidence>
<keyword evidence="3" id="KW-0732">Signal</keyword>
<feature type="region of interest" description="Disordered" evidence="7">
    <location>
        <begin position="211"/>
        <end position="258"/>
    </location>
</feature>
<feature type="compositionally biased region" description="Basic and acidic residues" evidence="7">
    <location>
        <begin position="304"/>
        <end position="313"/>
    </location>
</feature>
<dbReference type="InterPro" id="IPR020821">
    <property type="entry name" value="ENPP1-3/EXOG-like_nuc-like"/>
</dbReference>
<dbReference type="PANTHER" id="PTHR13966:SF5">
    <property type="entry name" value="ENDONUCLEASE G, MITOCHONDRIAL"/>
    <property type="match status" value="1"/>
</dbReference>
<keyword evidence="10" id="KW-0255">Endonuclease</keyword>
<feature type="compositionally biased region" description="Low complexity" evidence="7">
    <location>
        <begin position="212"/>
        <end position="225"/>
    </location>
</feature>
<dbReference type="Pfam" id="PF13365">
    <property type="entry name" value="Trypsin_2"/>
    <property type="match status" value="1"/>
</dbReference>
<evidence type="ECO:0000313" key="11">
    <source>
        <dbReference type="Proteomes" id="UP001164020"/>
    </source>
</evidence>
<dbReference type="InterPro" id="IPR043504">
    <property type="entry name" value="Peptidase_S1_PA_chymotrypsin"/>
</dbReference>
<feature type="domain" description="DNA/RNA non-specific endonuclease/pyrophosphatase/phosphodiesterase" evidence="9">
    <location>
        <begin position="353"/>
        <end position="569"/>
    </location>
</feature>
<dbReference type="SMART" id="SM00892">
    <property type="entry name" value="Endonuclease_NS"/>
    <property type="match status" value="1"/>
</dbReference>
<keyword evidence="2 6" id="KW-0645">Protease</keyword>
<keyword evidence="4 6" id="KW-0378">Hydrolase</keyword>
<dbReference type="SMART" id="SM00477">
    <property type="entry name" value="NUC"/>
    <property type="match status" value="1"/>
</dbReference>
<dbReference type="SUPFAM" id="SSF54060">
    <property type="entry name" value="His-Me finger endonucleases"/>
    <property type="match status" value="1"/>
</dbReference>
<keyword evidence="10" id="KW-0540">Nuclease</keyword>
<keyword evidence="5 6" id="KW-0720">Serine protease</keyword>
<dbReference type="InterPro" id="IPR040255">
    <property type="entry name" value="Non-specific_endonuclease"/>
</dbReference>
<dbReference type="Pfam" id="PF01223">
    <property type="entry name" value="Endonuclease_NS"/>
    <property type="match status" value="1"/>
</dbReference>
<evidence type="ECO:0000256" key="1">
    <source>
        <dbReference type="ARBA" id="ARBA00008764"/>
    </source>
</evidence>
<dbReference type="RefSeq" id="WP_268880173.1">
    <property type="nucleotide sequence ID" value="NZ_CP114029.1"/>
</dbReference>
<dbReference type="InterPro" id="IPR001604">
    <property type="entry name" value="Endo_G_ENPP1-like_dom"/>
</dbReference>
<dbReference type="InterPro" id="IPR044929">
    <property type="entry name" value="DNA/RNA_non-sp_Endonuclease_sf"/>
</dbReference>
<proteinExistence type="inferred from homology"/>
<evidence type="ECO:0000256" key="3">
    <source>
        <dbReference type="ARBA" id="ARBA00022729"/>
    </source>
</evidence>
<gene>
    <name evidence="10" type="ORF">OH818_19855</name>
</gene>
<accession>A0ABY7BX84</accession>
<name>A0ABY7BX84_9HYPH</name>
<evidence type="ECO:0000256" key="4">
    <source>
        <dbReference type="ARBA" id="ARBA00022801"/>
    </source>
</evidence>
<dbReference type="InterPro" id="IPR009003">
    <property type="entry name" value="Peptidase_S1_PA"/>
</dbReference>
<dbReference type="PANTHER" id="PTHR13966">
    <property type="entry name" value="ENDONUCLEASE RELATED"/>
    <property type="match status" value="1"/>
</dbReference>
<evidence type="ECO:0000259" key="9">
    <source>
        <dbReference type="SMART" id="SM00892"/>
    </source>
</evidence>
<protein>
    <recommendedName>
        <fullName evidence="6">Serine protease</fullName>
        <ecNumber evidence="6">3.4.21.-</ecNumber>
    </recommendedName>
</protein>
<dbReference type="EC" id="3.4.21.-" evidence="6"/>
<evidence type="ECO:0000256" key="6">
    <source>
        <dbReference type="RuleBase" id="RU004296"/>
    </source>
</evidence>
<comment type="similarity">
    <text evidence="1 6">Belongs to the peptidase S1B family.</text>
</comment>
<evidence type="ECO:0000256" key="7">
    <source>
        <dbReference type="SAM" id="MobiDB-lite"/>
    </source>
</evidence>
<evidence type="ECO:0000313" key="10">
    <source>
        <dbReference type="EMBL" id="WAP67710.1"/>
    </source>
</evidence>
<feature type="region of interest" description="Disordered" evidence="7">
    <location>
        <begin position="292"/>
        <end position="313"/>
    </location>
</feature>
<sequence>MRLDLRWQEMPGQIFTLEPDRLFYADETLDFAVVAVATVSSGGIPLSGFGYLPLVGETGKIRIGQSVNIVQHPAGERKQVVFRESNLSNLPKTPDTIAQYTGDTKRGSSGSPVFSDRWEVIALHHAGVPDVDGSGNWLTVDGSVWNRAADPDMLTVKWVANEGIRISRIVAHLRSVAEANMASGSEHADLLASVLDVGARAAEDGLFPATPPISATPANPANATPVSESQGYAATGPSIAHGMRGPNPAPRDPGLDRLALSTPSVGALASIHVGEGNRLKVPLTISLSFGAPEGGGSAAASDQASERRRPEEYAERRGFDRNFLCQPVDMPVPQNTIAADVAAMTGSSDIELKYDHFSVLMSKSRRLAYVSAGNYDRDAPFHAPRRAPWCFDPRLAEDLQAGDVFYADNDLDRGHLFRRADGGWGMSDAEARRASADTFHWTNIAPQHFVFNQGNRDTLLSLWGQLETHLSEEVNANDGRMSVMNGPIFQRADPLHRGLAVPQAFFKIAVICGPDRHLRAYAFVVGQESLLGNLPREALNVGRFAVFQIKLRDLETRTGLDFGSLRLADVLERPGAESRFERSGAVIAIKTWGDIVGTR</sequence>
<evidence type="ECO:0000256" key="5">
    <source>
        <dbReference type="ARBA" id="ARBA00022825"/>
    </source>
</evidence>
<feature type="domain" description="ENPP1-3/EXOG-like endonuclease/phosphodiesterase" evidence="8">
    <location>
        <begin position="354"/>
        <end position="569"/>
    </location>
</feature>
<dbReference type="Gene3D" id="3.40.570.10">
    <property type="entry name" value="Extracellular Endonuclease, subunit A"/>
    <property type="match status" value="1"/>
</dbReference>
<dbReference type="Gene3D" id="2.40.10.10">
    <property type="entry name" value="Trypsin-like serine proteases"/>
    <property type="match status" value="1"/>
</dbReference>
<dbReference type="InterPro" id="IPR044925">
    <property type="entry name" value="His-Me_finger_sf"/>
</dbReference>
<evidence type="ECO:0000259" key="8">
    <source>
        <dbReference type="SMART" id="SM00477"/>
    </source>
</evidence>